<evidence type="ECO:0000313" key="8">
    <source>
        <dbReference type="EMBL" id="KAH8985086.1"/>
    </source>
</evidence>
<sequence length="770" mass="84159">MWIITGPFDGEVSNEVGFQKSKVLKSGKSYRIGRKSDCDLAVNHKKVSHDHGQFVVGGFSPDDVTNTGYMPTLRILNSKNKTMRIWREGFPDGVIVNPGATLELQPDDRVDIVSGLPLTVQWQRICCFETPGKVRTPIPIDGCASLGVHVVRTLHPDITHHLVPSHALTPAHMTSLLSAAQLVKPEWLSELLDLSILDPRETPRALEHTFALPSESRFRPGFAADLPMALKTLRAWEPNETRLNMLKGYRFVFAGDKGYEVPAGYRDVVKRGGAEYEAFAVNGGVVRWRKALVRAKALADEKNAKVVLVADGGAMELAVGAEEWDEMVSVAKSLELESILPENILQAIAYVDMFYVDSAATSADSQKQKTPLPDVVPNTLEAEPSFAPPIDVRPVRRAPNSTPTTSELPPPVAVPLGGKAAPESESQTAKVPLPRWVRDTASVRLCAQWCLAPTQAGRAEPHNDAIGARRRRSSRRGVTDARSASRRQPATHSNRGVEPSSALLSSNPEPLPSQPAQLDKYKALFDASNPDRAPSETQQTGSTPVGMLSAVPEEQESQSLNQGGDARGTKRSRADDDTEMADAPAEAGGNAEQARLLKRRAPPSLAKSPTTNKLDTDENFLRAVNSMKRGKKHEDEFDREFNQLRITNPKAKKKQDKDQIEAAVVTATTGDDGAATSRPWDAIDDFGDVGLRGNFMVVVEMDVQRGSVRSTLAARSQDGVKSEWVGRSNFKKFKKKPTTSIERRSTVELVVSEENDYGIGNGEPLFVLLF</sequence>
<feature type="domain" description="FHA" evidence="7">
    <location>
        <begin position="30"/>
        <end position="54"/>
    </location>
</feature>
<gene>
    <name evidence="8" type="ORF">EDB92DRAFT_1802727</name>
</gene>
<dbReference type="PANTHER" id="PTHR12162:SF0">
    <property type="entry name" value="NIBRIN"/>
    <property type="match status" value="1"/>
</dbReference>
<dbReference type="Gene3D" id="2.60.200.20">
    <property type="match status" value="1"/>
</dbReference>
<evidence type="ECO:0000256" key="5">
    <source>
        <dbReference type="ARBA" id="ARBA00044757"/>
    </source>
</evidence>
<comment type="similarity">
    <text evidence="5">Belongs to the Nibrin family.</text>
</comment>
<keyword evidence="3" id="KW-0234">DNA repair</keyword>
<evidence type="ECO:0000256" key="3">
    <source>
        <dbReference type="ARBA" id="ARBA00023204"/>
    </source>
</evidence>
<name>A0AAD4L925_9AGAM</name>
<dbReference type="GO" id="GO:0000724">
    <property type="term" value="P:double-strand break repair via homologous recombination"/>
    <property type="evidence" value="ECO:0007669"/>
    <property type="project" value="TreeGrafter"/>
</dbReference>
<dbReference type="PANTHER" id="PTHR12162">
    <property type="entry name" value="NIBRIN-RELATED"/>
    <property type="match status" value="1"/>
</dbReference>
<keyword evidence="2" id="KW-0227">DNA damage</keyword>
<evidence type="ECO:0000256" key="1">
    <source>
        <dbReference type="ARBA" id="ARBA00004123"/>
    </source>
</evidence>
<feature type="region of interest" description="Disordered" evidence="6">
    <location>
        <begin position="456"/>
        <end position="515"/>
    </location>
</feature>
<reference evidence="8" key="1">
    <citation type="submission" date="2022-01" db="EMBL/GenBank/DDBJ databases">
        <title>Comparative genomics reveals a dynamic genome evolution in the ectomycorrhizal milk-cap (Lactarius) mushrooms.</title>
        <authorList>
            <consortium name="DOE Joint Genome Institute"/>
            <person name="Lebreton A."/>
            <person name="Tang N."/>
            <person name="Kuo A."/>
            <person name="LaButti K."/>
            <person name="Drula E."/>
            <person name="Barry K."/>
            <person name="Clum A."/>
            <person name="Lipzen A."/>
            <person name="Mousain D."/>
            <person name="Ng V."/>
            <person name="Wang R."/>
            <person name="Wang X."/>
            <person name="Dai Y."/>
            <person name="Henrissat B."/>
            <person name="Grigoriev I.V."/>
            <person name="Guerin-Laguette A."/>
            <person name="Yu F."/>
            <person name="Martin F.M."/>
        </authorList>
    </citation>
    <scope>NUCLEOTIDE SEQUENCE</scope>
    <source>
        <strain evidence="8">QP</strain>
    </source>
</reference>
<organism evidence="8 9">
    <name type="scientific">Lactarius akahatsu</name>
    <dbReference type="NCBI Taxonomy" id="416441"/>
    <lineage>
        <taxon>Eukaryota</taxon>
        <taxon>Fungi</taxon>
        <taxon>Dikarya</taxon>
        <taxon>Basidiomycota</taxon>
        <taxon>Agaricomycotina</taxon>
        <taxon>Agaricomycetes</taxon>
        <taxon>Russulales</taxon>
        <taxon>Russulaceae</taxon>
        <taxon>Lactarius</taxon>
    </lineage>
</organism>
<dbReference type="AlphaFoldDB" id="A0AAD4L925"/>
<evidence type="ECO:0000256" key="4">
    <source>
        <dbReference type="ARBA" id="ARBA00023242"/>
    </source>
</evidence>
<dbReference type="PROSITE" id="PS50006">
    <property type="entry name" value="FHA_DOMAIN"/>
    <property type="match status" value="1"/>
</dbReference>
<feature type="region of interest" description="Disordered" evidence="6">
    <location>
        <begin position="362"/>
        <end position="433"/>
    </location>
</feature>
<dbReference type="GO" id="GO:0007095">
    <property type="term" value="P:mitotic G2 DNA damage checkpoint signaling"/>
    <property type="evidence" value="ECO:0007669"/>
    <property type="project" value="InterPro"/>
</dbReference>
<dbReference type="GO" id="GO:0003684">
    <property type="term" value="F:damaged DNA binding"/>
    <property type="evidence" value="ECO:0007669"/>
    <property type="project" value="TreeGrafter"/>
</dbReference>
<evidence type="ECO:0000256" key="6">
    <source>
        <dbReference type="SAM" id="MobiDB-lite"/>
    </source>
</evidence>
<evidence type="ECO:0000256" key="2">
    <source>
        <dbReference type="ARBA" id="ARBA00022763"/>
    </source>
</evidence>
<dbReference type="InterPro" id="IPR008984">
    <property type="entry name" value="SMAD_FHA_dom_sf"/>
</dbReference>
<dbReference type="Pfam" id="PF00498">
    <property type="entry name" value="FHA"/>
    <property type="match status" value="1"/>
</dbReference>
<dbReference type="EMBL" id="JAKELL010000068">
    <property type="protein sequence ID" value="KAH8985086.1"/>
    <property type="molecule type" value="Genomic_DNA"/>
</dbReference>
<evidence type="ECO:0000313" key="9">
    <source>
        <dbReference type="Proteomes" id="UP001201163"/>
    </source>
</evidence>
<dbReference type="Proteomes" id="UP001201163">
    <property type="component" value="Unassembled WGS sequence"/>
</dbReference>
<feature type="region of interest" description="Disordered" evidence="6">
    <location>
        <begin position="551"/>
        <end position="613"/>
    </location>
</feature>
<evidence type="ECO:0000259" key="7">
    <source>
        <dbReference type="PROSITE" id="PS50006"/>
    </source>
</evidence>
<dbReference type="GO" id="GO:0030870">
    <property type="term" value="C:Mre11 complex"/>
    <property type="evidence" value="ECO:0007669"/>
    <property type="project" value="InterPro"/>
</dbReference>
<comment type="caution">
    <text evidence="8">The sequence shown here is derived from an EMBL/GenBank/DDBJ whole genome shotgun (WGS) entry which is preliminary data.</text>
</comment>
<comment type="subcellular location">
    <subcellularLocation>
        <location evidence="1">Nucleus</location>
    </subcellularLocation>
</comment>
<keyword evidence="9" id="KW-1185">Reference proteome</keyword>
<dbReference type="InterPro" id="IPR000253">
    <property type="entry name" value="FHA_dom"/>
</dbReference>
<keyword evidence="4" id="KW-0539">Nucleus</keyword>
<dbReference type="SUPFAM" id="SSF49879">
    <property type="entry name" value="SMAD/FHA domain"/>
    <property type="match status" value="1"/>
</dbReference>
<proteinExistence type="inferred from homology"/>
<dbReference type="InterPro" id="IPR040227">
    <property type="entry name" value="Nibrin-rel"/>
</dbReference>
<accession>A0AAD4L925</accession>
<protein>
    <recommendedName>
        <fullName evidence="7">FHA domain-containing protein</fullName>
    </recommendedName>
</protein>